<keyword evidence="3" id="KW-1185">Reference proteome</keyword>
<keyword evidence="1" id="KW-0812">Transmembrane</keyword>
<dbReference type="AlphaFoldDB" id="A0A316F8K7"/>
<dbReference type="OrthoDB" id="3298261at2"/>
<protein>
    <submittedName>
        <fullName evidence="2">Uncharacterized protein</fullName>
    </submittedName>
</protein>
<organism evidence="2 3">
    <name type="scientific">Actinoplanes xinjiangensis</name>
    <dbReference type="NCBI Taxonomy" id="512350"/>
    <lineage>
        <taxon>Bacteria</taxon>
        <taxon>Bacillati</taxon>
        <taxon>Actinomycetota</taxon>
        <taxon>Actinomycetes</taxon>
        <taxon>Micromonosporales</taxon>
        <taxon>Micromonosporaceae</taxon>
        <taxon>Actinoplanes</taxon>
    </lineage>
</organism>
<gene>
    <name evidence="2" type="ORF">BC793_11748</name>
</gene>
<dbReference type="Proteomes" id="UP000245697">
    <property type="component" value="Unassembled WGS sequence"/>
</dbReference>
<feature type="transmembrane region" description="Helical" evidence="1">
    <location>
        <begin position="65"/>
        <end position="97"/>
    </location>
</feature>
<accession>A0A316F8K7</accession>
<reference evidence="2 3" key="1">
    <citation type="submission" date="2018-05" db="EMBL/GenBank/DDBJ databases">
        <title>Genomic Encyclopedia of Archaeal and Bacterial Type Strains, Phase II (KMG-II): from individual species to whole genera.</title>
        <authorList>
            <person name="Goeker M."/>
        </authorList>
    </citation>
    <scope>NUCLEOTIDE SEQUENCE [LARGE SCALE GENOMIC DNA]</scope>
    <source>
        <strain evidence="2 3">DSM 45184</strain>
    </source>
</reference>
<dbReference type="RefSeq" id="WP_109599211.1">
    <property type="nucleotide sequence ID" value="NZ_BONA01000069.1"/>
</dbReference>
<keyword evidence="1" id="KW-0472">Membrane</keyword>
<proteinExistence type="predicted"/>
<evidence type="ECO:0000256" key="1">
    <source>
        <dbReference type="SAM" id="Phobius"/>
    </source>
</evidence>
<name>A0A316F8K7_9ACTN</name>
<evidence type="ECO:0000313" key="2">
    <source>
        <dbReference type="EMBL" id="PWK41181.1"/>
    </source>
</evidence>
<sequence length="137" mass="14530">MIKTRLLGVAQFLLLTLYLLGGFGVLALAVVRSGDWGALLEPGLDRLGDPKDSIPLGWDSATNPFAWLFGIARVAAMLVIPVVTLGVLLGGFAVVAAHRDDDGGRLRRALLAIGVWLVLAAVAFTPYGGRLHTWLAD</sequence>
<keyword evidence="1" id="KW-1133">Transmembrane helix</keyword>
<dbReference type="EMBL" id="QGGR01000017">
    <property type="protein sequence ID" value="PWK41181.1"/>
    <property type="molecule type" value="Genomic_DNA"/>
</dbReference>
<feature type="transmembrane region" description="Helical" evidence="1">
    <location>
        <begin position="109"/>
        <end position="127"/>
    </location>
</feature>
<evidence type="ECO:0000313" key="3">
    <source>
        <dbReference type="Proteomes" id="UP000245697"/>
    </source>
</evidence>
<comment type="caution">
    <text evidence="2">The sequence shown here is derived from an EMBL/GenBank/DDBJ whole genome shotgun (WGS) entry which is preliminary data.</text>
</comment>